<dbReference type="GO" id="GO:0006355">
    <property type="term" value="P:regulation of DNA-templated transcription"/>
    <property type="evidence" value="ECO:0007669"/>
    <property type="project" value="InterPro"/>
</dbReference>
<comment type="caution">
    <text evidence="2">The sequence shown here is derived from an EMBL/GenBank/DDBJ whole genome shotgun (WGS) entry which is preliminary data.</text>
</comment>
<dbReference type="InterPro" id="IPR000792">
    <property type="entry name" value="Tscrpt_reg_LuxR_C"/>
</dbReference>
<sequence>MEQDGELQRHDYLLNQIYGAVGSERGEGWHDVLACLSRYTDSQTAVLEFAVAHQPAESRFIAAGARSDQGAIHEWENRDPDEIMTYALAPGQIMIRNNYETLGLPGRFQALLQKYSVSRSMTFALDTRDNQQFLFHAARSGLAPPYTADDVERVRIIAKHLSRAIRLHVDMVGATQFSDLVTDLITDLGIGLMLCDSDGGVRLLNQHADRIIGCDYFAIRNGLVTAEDRNAARKLQTLVQRALAKPLDEPASHIGAARFPSAWDDRTCNVGVKSLTVETAPFRLRRRYAALYLDDGMAATRNIQNALQQLFGLTPAEARIAERVIHGIELSAIPAELGVSRTTVRFHIEAIYDKLNVRTKGGMIATLTRTLPFLWDTASN</sequence>
<dbReference type="SMART" id="SM00421">
    <property type="entry name" value="HTH_LUXR"/>
    <property type="match status" value="1"/>
</dbReference>
<dbReference type="eggNOG" id="COG2771">
    <property type="taxonomic scope" value="Bacteria"/>
</dbReference>
<dbReference type="InterPro" id="IPR016032">
    <property type="entry name" value="Sig_transdc_resp-reg_C-effctor"/>
</dbReference>
<name>U3A844_9SPHN</name>
<dbReference type="Proteomes" id="UP000016568">
    <property type="component" value="Unassembled WGS sequence"/>
</dbReference>
<evidence type="ECO:0000313" key="2">
    <source>
        <dbReference type="EMBL" id="GAD50928.1"/>
    </source>
</evidence>
<dbReference type="RefSeq" id="WP_021691746.1">
    <property type="nucleotide sequence ID" value="NZ_BASZ01000013.1"/>
</dbReference>
<dbReference type="Pfam" id="PF00196">
    <property type="entry name" value="GerE"/>
    <property type="match status" value="1"/>
</dbReference>
<keyword evidence="3" id="KW-1185">Reference proteome</keyword>
<dbReference type="EMBL" id="BASZ01000013">
    <property type="protein sequence ID" value="GAD50928.1"/>
    <property type="molecule type" value="Genomic_DNA"/>
</dbReference>
<evidence type="ECO:0000259" key="1">
    <source>
        <dbReference type="SMART" id="SM00421"/>
    </source>
</evidence>
<accession>U3A844</accession>
<protein>
    <recommendedName>
        <fullName evidence="1">HTH luxR-type domain-containing protein</fullName>
    </recommendedName>
</protein>
<feature type="domain" description="HTH luxR-type" evidence="1">
    <location>
        <begin position="310"/>
        <end position="367"/>
    </location>
</feature>
<dbReference type="SUPFAM" id="SSF46894">
    <property type="entry name" value="C-terminal effector domain of the bipartite response regulators"/>
    <property type="match status" value="1"/>
</dbReference>
<gene>
    <name evidence="2" type="ORF">NT2_13_00140</name>
</gene>
<evidence type="ECO:0000313" key="3">
    <source>
        <dbReference type="Proteomes" id="UP000016568"/>
    </source>
</evidence>
<reference evidence="2 3" key="1">
    <citation type="submission" date="2013-09" db="EMBL/GenBank/DDBJ databases">
        <title>Whole genome shotgun sequence of Novosphingobium tardaugens NBRC 16725.</title>
        <authorList>
            <person name="Isaki S."/>
            <person name="Hosoyama A."/>
            <person name="Tsuchikane K."/>
            <person name="Katsumata H."/>
            <person name="Ando Y."/>
            <person name="Yamazaki S."/>
            <person name="Fujita N."/>
        </authorList>
    </citation>
    <scope>NUCLEOTIDE SEQUENCE [LARGE SCALE GENOMIC DNA]</scope>
    <source>
        <strain evidence="2 3">NBRC 16725</strain>
    </source>
</reference>
<organism evidence="2 3">
    <name type="scientific">Caenibius tardaugens NBRC 16725</name>
    <dbReference type="NCBI Taxonomy" id="1219035"/>
    <lineage>
        <taxon>Bacteria</taxon>
        <taxon>Pseudomonadati</taxon>
        <taxon>Pseudomonadota</taxon>
        <taxon>Alphaproteobacteria</taxon>
        <taxon>Sphingomonadales</taxon>
        <taxon>Erythrobacteraceae</taxon>
        <taxon>Caenibius</taxon>
    </lineage>
</organism>
<dbReference type="GO" id="GO:0003677">
    <property type="term" value="F:DNA binding"/>
    <property type="evidence" value="ECO:0007669"/>
    <property type="project" value="InterPro"/>
</dbReference>
<dbReference type="InterPro" id="IPR036388">
    <property type="entry name" value="WH-like_DNA-bd_sf"/>
</dbReference>
<proteinExistence type="predicted"/>
<dbReference type="AlphaFoldDB" id="U3A844"/>
<dbReference type="Gene3D" id="1.10.10.10">
    <property type="entry name" value="Winged helix-like DNA-binding domain superfamily/Winged helix DNA-binding domain"/>
    <property type="match status" value="1"/>
</dbReference>